<dbReference type="Pfam" id="PF06985">
    <property type="entry name" value="HET"/>
    <property type="match status" value="1"/>
</dbReference>
<dbReference type="EMBL" id="JBFCZG010000007">
    <property type="protein sequence ID" value="KAL3419620.1"/>
    <property type="molecule type" value="Genomic_DNA"/>
</dbReference>
<keyword evidence="1" id="KW-0812">Transmembrane</keyword>
<keyword evidence="1" id="KW-0472">Membrane</keyword>
<evidence type="ECO:0000313" key="3">
    <source>
        <dbReference type="EMBL" id="KAL3419620.1"/>
    </source>
</evidence>
<accession>A0ABR4P8H7</accession>
<gene>
    <name evidence="3" type="ORF">PVAG01_08118</name>
</gene>
<comment type="caution">
    <text evidence="3">The sequence shown here is derived from an EMBL/GenBank/DDBJ whole genome shotgun (WGS) entry which is preliminary data.</text>
</comment>
<protein>
    <submittedName>
        <fullName evidence="3">HET domain-containing protein</fullName>
    </submittedName>
</protein>
<dbReference type="PANTHER" id="PTHR10622:SF10">
    <property type="entry name" value="HET DOMAIN-CONTAINING PROTEIN"/>
    <property type="match status" value="1"/>
</dbReference>
<evidence type="ECO:0000256" key="1">
    <source>
        <dbReference type="SAM" id="Phobius"/>
    </source>
</evidence>
<keyword evidence="4" id="KW-1185">Reference proteome</keyword>
<proteinExistence type="predicted"/>
<feature type="transmembrane region" description="Helical" evidence="1">
    <location>
        <begin position="336"/>
        <end position="354"/>
    </location>
</feature>
<sequence length="432" mass="49751">MWLLNTHTFELREGSLSFFKEEGYAILSHRWVGQEITFDQIKTHTEELKSTETPATPQLRKIRYACDTAKALGLNWIWNDTCCINKVSATELAEALNSMFKWYREAKICLAYLFDVKQDDDLGKSKSSASSIFNKFETDIPSVWFSRGWTLQELLAPRQMNFYDMDWNLLGSKSTLANELAAVTGIDAKYLRGEEHFGNACIATKMSWMASRTTEREEDIAYSMVGIFNVHMTPQYGEGSRAFMRLQQTLLSNYNDESLFAWRTPASDPGRYVPNNWAPDEWGLLAAHPRWFKDSRNLVTTGPKMLPRTAGHFAMAQQGVQFSMAPIIIKKRYQPLLVYSIIGLPIVMLHGLLVTNRQPKKFAYPLNCWQVGKMGEMTRVRLHLCPGFSKGATYKRYRCTEFAPGEEMTFTRYYVEMSKTYIVLQPERGYED</sequence>
<dbReference type="InterPro" id="IPR010730">
    <property type="entry name" value="HET"/>
</dbReference>
<organism evidence="3 4">
    <name type="scientific">Phlyctema vagabunda</name>
    <dbReference type="NCBI Taxonomy" id="108571"/>
    <lineage>
        <taxon>Eukaryota</taxon>
        <taxon>Fungi</taxon>
        <taxon>Dikarya</taxon>
        <taxon>Ascomycota</taxon>
        <taxon>Pezizomycotina</taxon>
        <taxon>Leotiomycetes</taxon>
        <taxon>Helotiales</taxon>
        <taxon>Dermateaceae</taxon>
        <taxon>Phlyctema</taxon>
    </lineage>
</organism>
<keyword evidence="1" id="KW-1133">Transmembrane helix</keyword>
<name>A0ABR4P8H7_9HELO</name>
<evidence type="ECO:0000259" key="2">
    <source>
        <dbReference type="Pfam" id="PF06985"/>
    </source>
</evidence>
<evidence type="ECO:0000313" key="4">
    <source>
        <dbReference type="Proteomes" id="UP001629113"/>
    </source>
</evidence>
<feature type="domain" description="Heterokaryon incompatibility" evidence="2">
    <location>
        <begin position="24"/>
        <end position="153"/>
    </location>
</feature>
<dbReference type="Proteomes" id="UP001629113">
    <property type="component" value="Unassembled WGS sequence"/>
</dbReference>
<dbReference type="PANTHER" id="PTHR10622">
    <property type="entry name" value="HET DOMAIN-CONTAINING PROTEIN"/>
    <property type="match status" value="1"/>
</dbReference>
<reference evidence="3 4" key="1">
    <citation type="submission" date="2024-06" db="EMBL/GenBank/DDBJ databases">
        <title>Complete genome of Phlyctema vagabunda strain 19-DSS-EL-015.</title>
        <authorList>
            <person name="Fiorenzani C."/>
        </authorList>
    </citation>
    <scope>NUCLEOTIDE SEQUENCE [LARGE SCALE GENOMIC DNA]</scope>
    <source>
        <strain evidence="3 4">19-DSS-EL-015</strain>
    </source>
</reference>